<dbReference type="SUPFAM" id="SSF51294">
    <property type="entry name" value="Hedgehog/intein (Hint) domain"/>
    <property type="match status" value="1"/>
</dbReference>
<dbReference type="SUPFAM" id="SSF55608">
    <property type="entry name" value="Homing endonucleases"/>
    <property type="match status" value="1"/>
</dbReference>
<dbReference type="InterPro" id="IPR000330">
    <property type="entry name" value="SNF2_N"/>
</dbReference>
<evidence type="ECO:0000313" key="4">
    <source>
        <dbReference type="EMBL" id="KKN31320.1"/>
    </source>
</evidence>
<accession>A0A0F9PHM4</accession>
<dbReference type="PANTHER" id="PTHR45629">
    <property type="entry name" value="SNF2/RAD54 FAMILY MEMBER"/>
    <property type="match status" value="1"/>
</dbReference>
<dbReference type="InterPro" id="IPR006142">
    <property type="entry name" value="INTEIN"/>
</dbReference>
<dbReference type="PRINTS" id="PR00379">
    <property type="entry name" value="INTEIN"/>
</dbReference>
<dbReference type="PROSITE" id="PS50819">
    <property type="entry name" value="INTEIN_ENDONUCLEASE"/>
    <property type="match status" value="1"/>
</dbReference>
<organism evidence="4">
    <name type="scientific">marine sediment metagenome</name>
    <dbReference type="NCBI Taxonomy" id="412755"/>
    <lineage>
        <taxon>unclassified sequences</taxon>
        <taxon>metagenomes</taxon>
        <taxon>ecological metagenomes</taxon>
    </lineage>
</organism>
<dbReference type="Pfam" id="PF00271">
    <property type="entry name" value="Helicase_C"/>
    <property type="match status" value="1"/>
</dbReference>
<dbReference type="Gene3D" id="3.40.50.10810">
    <property type="entry name" value="Tandem AAA-ATPase domain"/>
    <property type="match status" value="1"/>
</dbReference>
<dbReference type="InterPro" id="IPR027417">
    <property type="entry name" value="P-loop_NTPase"/>
</dbReference>
<dbReference type="InterPro" id="IPR036844">
    <property type="entry name" value="Hint_dom_sf"/>
</dbReference>
<dbReference type="PROSITE" id="PS51194">
    <property type="entry name" value="HELICASE_CTER"/>
    <property type="match status" value="1"/>
</dbReference>
<dbReference type="InterPro" id="IPR049730">
    <property type="entry name" value="SNF2/RAD54-like_C"/>
</dbReference>
<dbReference type="Gene3D" id="2.170.16.10">
    <property type="entry name" value="Hedgehog/Intein (Hint) domain"/>
    <property type="match status" value="1"/>
</dbReference>
<evidence type="ECO:0000259" key="2">
    <source>
        <dbReference type="PROSITE" id="PS50819"/>
    </source>
</evidence>
<name>A0A0F9PHM4_9ZZZZ</name>
<dbReference type="Gene3D" id="3.40.50.300">
    <property type="entry name" value="P-loop containing nucleotide triphosphate hydrolases"/>
    <property type="match status" value="1"/>
</dbReference>
<reference evidence="4" key="1">
    <citation type="journal article" date="2015" name="Nature">
        <title>Complex archaea that bridge the gap between prokaryotes and eukaryotes.</title>
        <authorList>
            <person name="Spang A."/>
            <person name="Saw J.H."/>
            <person name="Jorgensen S.L."/>
            <person name="Zaremba-Niedzwiedzka K."/>
            <person name="Martijn J."/>
            <person name="Lind A.E."/>
            <person name="van Eijk R."/>
            <person name="Schleper C."/>
            <person name="Guy L."/>
            <person name="Ettema T.J."/>
        </authorList>
    </citation>
    <scope>NUCLEOTIDE SEQUENCE</scope>
</reference>
<feature type="domain" description="Helicase C-terminal" evidence="3">
    <location>
        <begin position="663"/>
        <end position="823"/>
    </location>
</feature>
<dbReference type="Gene3D" id="3.10.28.10">
    <property type="entry name" value="Homing endonucleases"/>
    <property type="match status" value="1"/>
</dbReference>
<evidence type="ECO:0000259" key="3">
    <source>
        <dbReference type="PROSITE" id="PS51194"/>
    </source>
</evidence>
<dbReference type="AlphaFoldDB" id="A0A0F9PHM4"/>
<dbReference type="PANTHER" id="PTHR45629:SF7">
    <property type="entry name" value="DNA EXCISION REPAIR PROTEIN ERCC-6-RELATED"/>
    <property type="match status" value="1"/>
</dbReference>
<dbReference type="InterPro" id="IPR050496">
    <property type="entry name" value="SNF2_RAD54_helicase_repair"/>
</dbReference>
<proteinExistence type="predicted"/>
<sequence>MLAHEMGLGKAQPLSSKILTSYCWKKMGEVKINDEIINSNGKISKVIDIFPQGIKDVYEITFSDKTKTKCTLDHLWNVQTTNWKFRGTGFKTLSLKTLMDLGIHNKYGTPKYYIPITKPINFKKNYFNQIHPYLLGALLGDGCFHKGMTTISNQDQDLLNCIKKIISPTLQLVQYSKNDYGLSGKSKKPNFITQTLKNLNLNNKKSYEKFIPKQYLFDSIENRIELLRGLLDTDGYISKKGTIQFYSTSERLINDVQFLVESFGGIAFLSTKIPFYYYKNKEKKIGRKCYILTIRLPGFFNPFFIKRKADRYKPNVKYKPLRAIKNIEYIGKEKTQCILTDSKDHLYLTDHCIITHNTKILIDILNHLWDKEKIDKVLILSPIEGIYNWRRELLRFSKFWKLEDISIASVTNRKPFKITAKIIICTYRTFLMLSDDYYKLNNPKKKGVKKYRNSTIPFDEWGVNRCIILDESHKFKNPKARITHVLNLHKKFFKFRYLATGTPAPNEIKDYYAQLKFMDEGIIQEDYFDWIRKMANIGNRFSKVAINYYYPEKVEEFINSIQSWIIRRKSNDCLELPDLIINKVYTELNKKQTAIYQDLTVYTLKKMGMNTKYNLKHIINKFPYFSLAIDNPELIKNDELIMDINLKKKLTSWNFLDHSKLSVCDSLVYKYMDENKKIIIWTGHPMTAESLAEHYSKHLPVIIHGQIEIPSKFTQSDYRDKLIEKFKQDKSKKLMIASYLVMGLAINLTEITRNIYFDRNYSLTDWLQSIKRSHRYGQKEKVIVDILICENTLDEHLDRLLTKKENVNKFLLGRVHLSIQDIRSLLMGKEIE</sequence>
<dbReference type="GO" id="GO:0016539">
    <property type="term" value="P:intein-mediated protein splicing"/>
    <property type="evidence" value="ECO:0007669"/>
    <property type="project" value="InterPro"/>
</dbReference>
<dbReference type="EMBL" id="LAZR01002339">
    <property type="protein sequence ID" value="KKN31320.1"/>
    <property type="molecule type" value="Genomic_DNA"/>
</dbReference>
<dbReference type="GO" id="GO:0016787">
    <property type="term" value="F:hydrolase activity"/>
    <property type="evidence" value="ECO:0007669"/>
    <property type="project" value="UniProtKB-KW"/>
</dbReference>
<keyword evidence="1" id="KW-0378">Hydrolase</keyword>
<feature type="domain" description="DOD-type homing endonuclease" evidence="2">
    <location>
        <begin position="134"/>
        <end position="265"/>
    </location>
</feature>
<dbReference type="SUPFAM" id="SSF52540">
    <property type="entry name" value="P-loop containing nucleoside triphosphate hydrolases"/>
    <property type="match status" value="2"/>
</dbReference>
<gene>
    <name evidence="4" type="ORF">LCGC14_0825250</name>
</gene>
<protein>
    <recommendedName>
        <fullName evidence="5">DOD-type homing endonuclease domain-containing protein</fullName>
    </recommendedName>
</protein>
<dbReference type="Pfam" id="PF00176">
    <property type="entry name" value="SNF2-rel_dom"/>
    <property type="match status" value="1"/>
</dbReference>
<dbReference type="InterPro" id="IPR004042">
    <property type="entry name" value="Intein_endonuc_central"/>
</dbReference>
<dbReference type="GO" id="GO:0004519">
    <property type="term" value="F:endonuclease activity"/>
    <property type="evidence" value="ECO:0007669"/>
    <property type="project" value="InterPro"/>
</dbReference>
<evidence type="ECO:0008006" key="5">
    <source>
        <dbReference type="Google" id="ProtNLM"/>
    </source>
</evidence>
<dbReference type="InterPro" id="IPR027434">
    <property type="entry name" value="Homing_endonucl"/>
</dbReference>
<dbReference type="GO" id="GO:0005524">
    <property type="term" value="F:ATP binding"/>
    <property type="evidence" value="ECO:0007669"/>
    <property type="project" value="InterPro"/>
</dbReference>
<dbReference type="InterPro" id="IPR001650">
    <property type="entry name" value="Helicase_C-like"/>
</dbReference>
<dbReference type="InterPro" id="IPR038718">
    <property type="entry name" value="SNF2-like_sf"/>
</dbReference>
<evidence type="ECO:0000256" key="1">
    <source>
        <dbReference type="ARBA" id="ARBA00022801"/>
    </source>
</evidence>
<comment type="caution">
    <text evidence="4">The sequence shown here is derived from an EMBL/GenBank/DDBJ whole genome shotgun (WGS) entry which is preliminary data.</text>
</comment>
<dbReference type="CDD" id="cd18793">
    <property type="entry name" value="SF2_C_SNF"/>
    <property type="match status" value="1"/>
</dbReference>